<proteinExistence type="predicted"/>
<accession>A0A387HCP2</accession>
<dbReference type="InterPro" id="IPR001647">
    <property type="entry name" value="HTH_TetR"/>
</dbReference>
<evidence type="ECO:0000313" key="6">
    <source>
        <dbReference type="EMBL" id="AYG78507.1"/>
    </source>
</evidence>
<protein>
    <submittedName>
        <fullName evidence="6">HTH-type transcriptional repressor ComR</fullName>
    </submittedName>
</protein>
<dbReference type="Proteomes" id="UP000271554">
    <property type="component" value="Chromosome"/>
</dbReference>
<dbReference type="OrthoDB" id="9805134at2"/>
<keyword evidence="3" id="KW-0804">Transcription</keyword>
<dbReference type="InterPro" id="IPR009057">
    <property type="entry name" value="Homeodomain-like_sf"/>
</dbReference>
<feature type="domain" description="Tetracyclin repressor-like C-terminal" evidence="5">
    <location>
        <begin position="88"/>
        <end position="189"/>
    </location>
</feature>
<gene>
    <name evidence="6" type="primary">comR_2</name>
    <name evidence="6" type="ORF">DWB77_00615</name>
</gene>
<evidence type="ECO:0000256" key="3">
    <source>
        <dbReference type="ARBA" id="ARBA00023163"/>
    </source>
</evidence>
<name>A0A387HCP2_9ACTN</name>
<dbReference type="Gene3D" id="1.10.10.60">
    <property type="entry name" value="Homeodomain-like"/>
    <property type="match status" value="1"/>
</dbReference>
<reference evidence="6 7" key="1">
    <citation type="submission" date="2018-10" db="EMBL/GenBank/DDBJ databases">
        <title>Relationship between Morphology and Antimicrobial Activity in Streptomyces.</title>
        <authorList>
            <person name="Kang H.J."/>
            <person name="Kim S.B."/>
        </authorList>
    </citation>
    <scope>NUCLEOTIDE SEQUENCE [LARGE SCALE GENOMIC DNA]</scope>
    <source>
        <strain evidence="6 7">BH38</strain>
    </source>
</reference>
<keyword evidence="1" id="KW-0805">Transcription regulation</keyword>
<dbReference type="KEGG" id="shun:DWB77_00615"/>
<feature type="domain" description="HTH tetR-type" evidence="4">
    <location>
        <begin position="18"/>
        <end position="62"/>
    </location>
</feature>
<evidence type="ECO:0000313" key="7">
    <source>
        <dbReference type="Proteomes" id="UP000271554"/>
    </source>
</evidence>
<dbReference type="InterPro" id="IPR036271">
    <property type="entry name" value="Tet_transcr_reg_TetR-rel_C_sf"/>
</dbReference>
<sequence>MYFRVMPRPREFEPDAVLDQAMLRFWQQGYRATSIEDLVRATGVKPGSLYGAFPGGKRTLFLKSLERYSTLVVPRKLGELTAPGASMDALRGYFDGLVSDLLSPEGRQGCLLVNTAIENAAEDDEAAAVVRGHLARLEQCMATALRNARDTGEVRVSVDPVANAKLLVATCQGLMVVGKANPDETVLRAIVDTAFAVLA</sequence>
<dbReference type="PANTHER" id="PTHR47506">
    <property type="entry name" value="TRANSCRIPTIONAL REGULATORY PROTEIN"/>
    <property type="match status" value="1"/>
</dbReference>
<dbReference type="SUPFAM" id="SSF48498">
    <property type="entry name" value="Tetracyclin repressor-like, C-terminal domain"/>
    <property type="match status" value="1"/>
</dbReference>
<dbReference type="Pfam" id="PF00440">
    <property type="entry name" value="TetR_N"/>
    <property type="match status" value="1"/>
</dbReference>
<dbReference type="EMBL" id="CP032698">
    <property type="protein sequence ID" value="AYG78507.1"/>
    <property type="molecule type" value="Genomic_DNA"/>
</dbReference>
<dbReference type="SUPFAM" id="SSF46689">
    <property type="entry name" value="Homeodomain-like"/>
    <property type="match status" value="1"/>
</dbReference>
<dbReference type="InterPro" id="IPR011075">
    <property type="entry name" value="TetR_C"/>
</dbReference>
<evidence type="ECO:0000259" key="4">
    <source>
        <dbReference type="Pfam" id="PF00440"/>
    </source>
</evidence>
<dbReference type="Gene3D" id="1.10.357.10">
    <property type="entry name" value="Tetracycline Repressor, domain 2"/>
    <property type="match status" value="1"/>
</dbReference>
<dbReference type="Pfam" id="PF16925">
    <property type="entry name" value="TetR_C_13"/>
    <property type="match status" value="1"/>
</dbReference>
<evidence type="ECO:0000256" key="1">
    <source>
        <dbReference type="ARBA" id="ARBA00023015"/>
    </source>
</evidence>
<dbReference type="GO" id="GO:0003677">
    <property type="term" value="F:DNA binding"/>
    <property type="evidence" value="ECO:0007669"/>
    <property type="project" value="UniProtKB-KW"/>
</dbReference>
<organism evidence="6 7">
    <name type="scientific">Streptomyces hundungensis</name>
    <dbReference type="NCBI Taxonomy" id="1077946"/>
    <lineage>
        <taxon>Bacteria</taxon>
        <taxon>Bacillati</taxon>
        <taxon>Actinomycetota</taxon>
        <taxon>Actinomycetes</taxon>
        <taxon>Kitasatosporales</taxon>
        <taxon>Streptomycetaceae</taxon>
        <taxon>Streptomyces</taxon>
    </lineage>
</organism>
<keyword evidence="2" id="KW-0238">DNA-binding</keyword>
<dbReference type="AlphaFoldDB" id="A0A387HCP2"/>
<evidence type="ECO:0000256" key="2">
    <source>
        <dbReference type="ARBA" id="ARBA00023125"/>
    </source>
</evidence>
<evidence type="ECO:0000259" key="5">
    <source>
        <dbReference type="Pfam" id="PF16925"/>
    </source>
</evidence>
<keyword evidence="7" id="KW-1185">Reference proteome</keyword>
<dbReference type="PANTHER" id="PTHR47506:SF1">
    <property type="entry name" value="HTH-TYPE TRANSCRIPTIONAL REGULATOR YJDC"/>
    <property type="match status" value="1"/>
</dbReference>